<gene>
    <name evidence="2" type="ORF">NIES37_45830</name>
</gene>
<sequence length="259" mass="29787">MASAVKIYSPKEMYSTVEFNFWAYKEYSLSSSDKFLIATYLDESLKTLEAGTGGGRIISCMKEGGFTNLYAFDYVPEFVEIAKRRDITNSISFAVEDAVSLSYDDNEFEQLVYLQQVLCNIEDETGRFNAFKEAYRILKPGGTAIFSLLNFDSRAKSPFYLPYLAYLRLLRKLTHVNRSIQYLPQLKYAGNTNLQSLLDQPPYLYWYRVEEAYQIIKAANFEIVALGSNFQINQGKLSTSLEDFLQEQNQGMLYFVCTK</sequence>
<dbReference type="RefSeq" id="WP_199347318.1">
    <property type="nucleotide sequence ID" value="NZ_CAWNJS010000001.1"/>
</dbReference>
<dbReference type="EMBL" id="AP018248">
    <property type="protein sequence ID" value="BAZ00588.1"/>
    <property type="molecule type" value="Genomic_DNA"/>
</dbReference>
<name>A0A1Z4N4E1_9CYAN</name>
<dbReference type="CDD" id="cd02440">
    <property type="entry name" value="AdoMet_MTases"/>
    <property type="match status" value="1"/>
</dbReference>
<keyword evidence="3" id="KW-1185">Reference proteome</keyword>
<feature type="domain" description="Methyltransferase type 11" evidence="1">
    <location>
        <begin position="48"/>
        <end position="146"/>
    </location>
</feature>
<dbReference type="KEGG" id="ttq:NIES37_45830"/>
<reference evidence="2 3" key="1">
    <citation type="submission" date="2017-06" db="EMBL/GenBank/DDBJ databases">
        <title>Genome sequencing of cyanobaciteial culture collection at National Institute for Environmental Studies (NIES).</title>
        <authorList>
            <person name="Hirose Y."/>
            <person name="Shimura Y."/>
            <person name="Fujisawa T."/>
            <person name="Nakamura Y."/>
            <person name="Kawachi M."/>
        </authorList>
    </citation>
    <scope>NUCLEOTIDE SEQUENCE [LARGE SCALE GENOMIC DNA]</scope>
    <source>
        <strain evidence="2 3">NIES-37</strain>
    </source>
</reference>
<dbReference type="Pfam" id="PF08241">
    <property type="entry name" value="Methyltransf_11"/>
    <property type="match status" value="1"/>
</dbReference>
<dbReference type="Gene3D" id="3.40.50.150">
    <property type="entry name" value="Vaccinia Virus protein VP39"/>
    <property type="match status" value="1"/>
</dbReference>
<dbReference type="GO" id="GO:0008757">
    <property type="term" value="F:S-adenosylmethionine-dependent methyltransferase activity"/>
    <property type="evidence" value="ECO:0007669"/>
    <property type="project" value="InterPro"/>
</dbReference>
<proteinExistence type="predicted"/>
<organism evidence="2 3">
    <name type="scientific">Tolypothrix tenuis PCC 7101</name>
    <dbReference type="NCBI Taxonomy" id="231146"/>
    <lineage>
        <taxon>Bacteria</taxon>
        <taxon>Bacillati</taxon>
        <taxon>Cyanobacteriota</taxon>
        <taxon>Cyanophyceae</taxon>
        <taxon>Nostocales</taxon>
        <taxon>Tolypothrichaceae</taxon>
        <taxon>Tolypothrix</taxon>
    </lineage>
</organism>
<protein>
    <recommendedName>
        <fullName evidence="1">Methyltransferase type 11 domain-containing protein</fullName>
    </recommendedName>
</protein>
<accession>A0A1Z4N4E1</accession>
<dbReference type="Proteomes" id="UP000218785">
    <property type="component" value="Chromosome"/>
</dbReference>
<evidence type="ECO:0000259" key="1">
    <source>
        <dbReference type="Pfam" id="PF08241"/>
    </source>
</evidence>
<dbReference type="AlphaFoldDB" id="A0A1Z4N4E1"/>
<dbReference type="SUPFAM" id="SSF53335">
    <property type="entry name" value="S-adenosyl-L-methionine-dependent methyltransferases"/>
    <property type="match status" value="1"/>
</dbReference>
<dbReference type="InterPro" id="IPR029063">
    <property type="entry name" value="SAM-dependent_MTases_sf"/>
</dbReference>
<evidence type="ECO:0000313" key="2">
    <source>
        <dbReference type="EMBL" id="BAZ00588.1"/>
    </source>
</evidence>
<dbReference type="InterPro" id="IPR013216">
    <property type="entry name" value="Methyltransf_11"/>
</dbReference>
<evidence type="ECO:0000313" key="3">
    <source>
        <dbReference type="Proteomes" id="UP000218785"/>
    </source>
</evidence>